<dbReference type="EMBL" id="CP030944">
    <property type="protein sequence ID" value="QKE26075.1"/>
    <property type="molecule type" value="Genomic_DNA"/>
</dbReference>
<keyword evidence="2" id="KW-0235">DNA replication</keyword>
<name>A0AAE7B5L2_9BACT</name>
<evidence type="ECO:0000259" key="5">
    <source>
        <dbReference type="Pfam" id="PF00772"/>
    </source>
</evidence>
<evidence type="ECO:0000313" key="7">
    <source>
        <dbReference type="Proteomes" id="UP000502065"/>
    </source>
</evidence>
<keyword evidence="4" id="KW-0175">Coiled coil</keyword>
<evidence type="ECO:0000256" key="2">
    <source>
        <dbReference type="ARBA" id="ARBA00022705"/>
    </source>
</evidence>
<dbReference type="Pfam" id="PF13481">
    <property type="entry name" value="AAA_25"/>
    <property type="match status" value="1"/>
</dbReference>
<keyword evidence="6" id="KW-0067">ATP-binding</keyword>
<evidence type="ECO:0000313" key="6">
    <source>
        <dbReference type="EMBL" id="QKE26075.1"/>
    </source>
</evidence>
<keyword evidence="6" id="KW-0347">Helicase</keyword>
<dbReference type="Gene3D" id="3.40.50.300">
    <property type="entry name" value="P-loop containing nucleotide triphosphate hydrolases"/>
    <property type="match status" value="1"/>
</dbReference>
<keyword evidence="3" id="KW-0238">DNA-binding</keyword>
<keyword evidence="6" id="KW-0547">Nucleotide-binding</keyword>
<organism evidence="6 7">
    <name type="scientific">Arcobacter aquimarinus</name>
    <dbReference type="NCBI Taxonomy" id="1315211"/>
    <lineage>
        <taxon>Bacteria</taxon>
        <taxon>Pseudomonadati</taxon>
        <taxon>Campylobacterota</taxon>
        <taxon>Epsilonproteobacteria</taxon>
        <taxon>Campylobacterales</taxon>
        <taxon>Arcobacteraceae</taxon>
        <taxon>Arcobacter</taxon>
    </lineage>
</organism>
<keyword evidence="1" id="KW-0639">Primosome</keyword>
<evidence type="ECO:0000256" key="1">
    <source>
        <dbReference type="ARBA" id="ARBA00022515"/>
    </source>
</evidence>
<dbReference type="InterPro" id="IPR027417">
    <property type="entry name" value="P-loop_NTPase"/>
</dbReference>
<dbReference type="AlphaFoldDB" id="A0AAE7B5L2"/>
<dbReference type="Proteomes" id="UP000502065">
    <property type="component" value="Chromosome"/>
</dbReference>
<dbReference type="GO" id="GO:0006269">
    <property type="term" value="P:DNA replication, synthesis of primer"/>
    <property type="evidence" value="ECO:0007669"/>
    <property type="project" value="UniProtKB-KW"/>
</dbReference>
<protein>
    <submittedName>
        <fullName evidence="6">DnaB-like DNA helicase</fullName>
    </submittedName>
</protein>
<dbReference type="RefSeq" id="WP_129095838.1">
    <property type="nucleotide sequence ID" value="NZ_CBCSAE010000004.1"/>
</dbReference>
<dbReference type="Gene3D" id="1.10.860.10">
    <property type="entry name" value="DNAb Helicase, Chain A"/>
    <property type="match status" value="1"/>
</dbReference>
<reference evidence="6 7" key="1">
    <citation type="submission" date="2018-07" db="EMBL/GenBank/DDBJ databases">
        <title>Identification of phenol metabolism pathways in Arcobacter.</title>
        <authorList>
            <person name="Miller W.G."/>
            <person name="Yee E."/>
            <person name="Bono J.L."/>
        </authorList>
    </citation>
    <scope>NUCLEOTIDE SEQUENCE [LARGE SCALE GENOMIC DNA]</scope>
    <source>
        <strain evidence="6 7">W63</strain>
    </source>
</reference>
<dbReference type="Pfam" id="PF00772">
    <property type="entry name" value="DnaB"/>
    <property type="match status" value="1"/>
</dbReference>
<dbReference type="GO" id="GO:0003677">
    <property type="term" value="F:DNA binding"/>
    <property type="evidence" value="ECO:0007669"/>
    <property type="project" value="UniProtKB-KW"/>
</dbReference>
<dbReference type="SUPFAM" id="SSF48024">
    <property type="entry name" value="N-terminal domain of DnaB helicase"/>
    <property type="match status" value="1"/>
</dbReference>
<keyword evidence="6" id="KW-0378">Hydrolase</keyword>
<feature type="coiled-coil region" evidence="4">
    <location>
        <begin position="123"/>
        <end position="150"/>
    </location>
</feature>
<sequence>MDYNIKYSVECLLGIERAILSTLIADNSFDKIDESLKIIEQNDFYYQQHGVIYNTIIEMYKNDKKINENTVFLSNQQNINEQYYIDIITTTPLTSITDYLKQLKKYSYERQMMIVAAKIKEGNFSKINELQDIKEKLENIENKKDLRQIDDKFEKLISSLDLDIQKIKDKKIEYLYDNFIIKNDITMIVSRPGIGKSLISIALCNMFLYEGKIKRVMYLDGDNSELTIKTRNIHLLKEKFGSKLNYFVELSSSNLVQIISELKKKDLTDFLIVFDSIKNFIIGDRNNHKDVSDFMNVLKILRRNNSSILFLHHQNKLNKEFNSAFAGSSAFMEDISLAFELRKNEDKQTYIFMPIKDRNNISNYIAFTYNQDNTLIKVDIDYALETKEELEIRELIINFITNEEDKPIYSDILKYLTNAGFNKDKANKIIQNGKNRYWKATRIANQNNKLVFELLDSQDNSDKSKSGVSI</sequence>
<accession>A0AAE7B5L2</accession>
<dbReference type="SUPFAM" id="SSF52540">
    <property type="entry name" value="P-loop containing nucleoside triphosphate hydrolases"/>
    <property type="match status" value="1"/>
</dbReference>
<dbReference type="InterPro" id="IPR016136">
    <property type="entry name" value="DNA_helicase_N/primase_C"/>
</dbReference>
<dbReference type="GO" id="GO:0003678">
    <property type="term" value="F:DNA helicase activity"/>
    <property type="evidence" value="ECO:0007669"/>
    <property type="project" value="InterPro"/>
</dbReference>
<gene>
    <name evidence="6" type="ORF">AAQM_1326</name>
</gene>
<dbReference type="GO" id="GO:1990077">
    <property type="term" value="C:primosome complex"/>
    <property type="evidence" value="ECO:0007669"/>
    <property type="project" value="UniProtKB-KW"/>
</dbReference>
<feature type="domain" description="DNA helicase DnaB-like N-terminal" evidence="5">
    <location>
        <begin position="14"/>
        <end position="104"/>
    </location>
</feature>
<proteinExistence type="predicted"/>
<keyword evidence="7" id="KW-1185">Reference proteome</keyword>
<evidence type="ECO:0000256" key="4">
    <source>
        <dbReference type="SAM" id="Coils"/>
    </source>
</evidence>
<dbReference type="InterPro" id="IPR007693">
    <property type="entry name" value="DNA_helicase_DnaB-like_N"/>
</dbReference>
<dbReference type="KEGG" id="aaqi:AAQM_1326"/>
<evidence type="ECO:0000256" key="3">
    <source>
        <dbReference type="ARBA" id="ARBA00023125"/>
    </source>
</evidence>
<dbReference type="InterPro" id="IPR036185">
    <property type="entry name" value="DNA_heli_DnaB-like_N_sf"/>
</dbReference>
<dbReference type="GO" id="GO:0005524">
    <property type="term" value="F:ATP binding"/>
    <property type="evidence" value="ECO:0007669"/>
    <property type="project" value="InterPro"/>
</dbReference>